<evidence type="ECO:0000313" key="3">
    <source>
        <dbReference type="EMBL" id="RDE06711.1"/>
    </source>
</evidence>
<evidence type="ECO:0000256" key="2">
    <source>
        <dbReference type="SAM" id="SignalP"/>
    </source>
</evidence>
<dbReference type="OrthoDB" id="7583059at2"/>
<dbReference type="Proteomes" id="UP000253918">
    <property type="component" value="Unassembled WGS sequence"/>
</dbReference>
<dbReference type="Gene3D" id="3.30.70.2970">
    <property type="entry name" value="Protein of unknown function (DUF541), domain 2"/>
    <property type="match status" value="1"/>
</dbReference>
<evidence type="ECO:0000313" key="4">
    <source>
        <dbReference type="Proteomes" id="UP000253918"/>
    </source>
</evidence>
<gene>
    <name evidence="3" type="ORF">DVW87_03160</name>
</gene>
<dbReference type="AlphaFoldDB" id="A0A369W3S4"/>
<proteinExistence type="predicted"/>
<keyword evidence="4" id="KW-1185">Reference proteome</keyword>
<evidence type="ECO:0000256" key="1">
    <source>
        <dbReference type="SAM" id="MobiDB-lite"/>
    </source>
</evidence>
<protein>
    <submittedName>
        <fullName evidence="3">DUF541 domain-containing protein</fullName>
    </submittedName>
</protein>
<accession>A0A369W3S4</accession>
<feature type="signal peptide" evidence="2">
    <location>
        <begin position="1"/>
        <end position="17"/>
    </location>
</feature>
<name>A0A369W3S4_9SPHN</name>
<dbReference type="Pfam" id="PF04402">
    <property type="entry name" value="SIMPL"/>
    <property type="match status" value="1"/>
</dbReference>
<feature type="region of interest" description="Disordered" evidence="1">
    <location>
        <begin position="216"/>
        <end position="238"/>
    </location>
</feature>
<dbReference type="EMBL" id="QQNB01000001">
    <property type="protein sequence ID" value="RDE06711.1"/>
    <property type="molecule type" value="Genomic_DNA"/>
</dbReference>
<dbReference type="GO" id="GO:0006974">
    <property type="term" value="P:DNA damage response"/>
    <property type="evidence" value="ECO:0007669"/>
    <property type="project" value="TreeGrafter"/>
</dbReference>
<dbReference type="PANTHER" id="PTHR34387:SF2">
    <property type="entry name" value="SLR1258 PROTEIN"/>
    <property type="match status" value="1"/>
</dbReference>
<dbReference type="InterPro" id="IPR007497">
    <property type="entry name" value="SIMPL/DUF541"/>
</dbReference>
<reference evidence="3 4" key="1">
    <citation type="submission" date="2018-07" db="EMBL/GenBank/DDBJ databases">
        <title>a novel species of Sphingomonas isolated from the rhizosphere soil of Araceae plant.</title>
        <authorList>
            <person name="Zhiyong W."/>
            <person name="Qinglan Z."/>
            <person name="Zhiwei F."/>
            <person name="Ding X."/>
            <person name="Gejiao W."/>
            <person name="Shixue Z."/>
        </authorList>
    </citation>
    <scope>NUCLEOTIDE SEQUENCE [LARGE SCALE GENOMIC DNA]</scope>
    <source>
        <strain evidence="3 4">WZY 27</strain>
    </source>
</reference>
<feature type="chain" id="PRO_5017084426" evidence="2">
    <location>
        <begin position="18"/>
        <end position="255"/>
    </location>
</feature>
<dbReference type="PANTHER" id="PTHR34387">
    <property type="entry name" value="SLR1258 PROTEIN"/>
    <property type="match status" value="1"/>
</dbReference>
<keyword evidence="2" id="KW-0732">Signal</keyword>
<dbReference type="InterPro" id="IPR052022">
    <property type="entry name" value="26kDa_periplasmic_antigen"/>
</dbReference>
<dbReference type="RefSeq" id="WP_114686293.1">
    <property type="nucleotide sequence ID" value="NZ_QQNB01000001.1"/>
</dbReference>
<feature type="compositionally biased region" description="Pro residues" evidence="1">
    <location>
        <begin position="220"/>
        <end position="232"/>
    </location>
</feature>
<dbReference type="Gene3D" id="3.30.110.170">
    <property type="entry name" value="Protein of unknown function (DUF541), domain 1"/>
    <property type="match status" value="1"/>
</dbReference>
<sequence length="255" mass="26568">MRTILIGWGLLAATPLAAQTPPTPPGPPEILVSASGTARTPPDRATIAFTVRGEGTTSDEAARMLAERIKAVRAGSAALAGRGAERRSSQLSIREVRPRACDQNGYGAQRLSSGDCAIIGYVATTGEQLDTANVKDAGTLAGLIGRLGGSDVQLQRFWLADDSAARREATQKALAEARTQAELIATGSGARLGSLRRVQDGSYDYVVRANAIRPRVENAAPPPPPPPAPPPVSVDFTPGPIETTVRLSVSYAIAP</sequence>
<organism evidence="3 4">
    <name type="scientific">Sphingomonas aracearum</name>
    <dbReference type="NCBI Taxonomy" id="2283317"/>
    <lineage>
        <taxon>Bacteria</taxon>
        <taxon>Pseudomonadati</taxon>
        <taxon>Pseudomonadota</taxon>
        <taxon>Alphaproteobacteria</taxon>
        <taxon>Sphingomonadales</taxon>
        <taxon>Sphingomonadaceae</taxon>
        <taxon>Sphingomonas</taxon>
    </lineage>
</organism>
<comment type="caution">
    <text evidence="3">The sequence shown here is derived from an EMBL/GenBank/DDBJ whole genome shotgun (WGS) entry which is preliminary data.</text>
</comment>